<gene>
    <name evidence="1" type="ORF">CSKR_105653</name>
</gene>
<evidence type="ECO:0000313" key="1">
    <source>
        <dbReference type="EMBL" id="KAG5441065.1"/>
    </source>
</evidence>
<keyword evidence="2" id="KW-1185">Reference proteome</keyword>
<evidence type="ECO:0000313" key="2">
    <source>
        <dbReference type="Proteomes" id="UP000286415"/>
    </source>
</evidence>
<proteinExistence type="predicted"/>
<dbReference type="Proteomes" id="UP000286415">
    <property type="component" value="Unassembled WGS sequence"/>
</dbReference>
<dbReference type="EMBL" id="NIRI02000077">
    <property type="protein sequence ID" value="KAG5441065.1"/>
    <property type="molecule type" value="Genomic_DNA"/>
</dbReference>
<organism evidence="1 2">
    <name type="scientific">Clonorchis sinensis</name>
    <name type="common">Chinese liver fluke</name>
    <dbReference type="NCBI Taxonomy" id="79923"/>
    <lineage>
        <taxon>Eukaryota</taxon>
        <taxon>Metazoa</taxon>
        <taxon>Spiralia</taxon>
        <taxon>Lophotrochozoa</taxon>
        <taxon>Platyhelminthes</taxon>
        <taxon>Trematoda</taxon>
        <taxon>Digenea</taxon>
        <taxon>Opisthorchiida</taxon>
        <taxon>Opisthorchiata</taxon>
        <taxon>Opisthorchiidae</taxon>
        <taxon>Clonorchis</taxon>
    </lineage>
</organism>
<reference evidence="1 2" key="1">
    <citation type="journal article" date="2018" name="Biotechnol. Adv.">
        <title>Improved genomic resources and new bioinformatic workflow for the carcinogenic parasite Clonorchis sinensis: Biotechnological implications.</title>
        <authorList>
            <person name="Wang D."/>
            <person name="Korhonen P.K."/>
            <person name="Gasser R.B."/>
            <person name="Young N.D."/>
        </authorList>
    </citation>
    <scope>NUCLEOTIDE SEQUENCE [LARGE SCALE GENOMIC DNA]</scope>
    <source>
        <strain evidence="1">Cs-k2</strain>
    </source>
</reference>
<reference evidence="1 2" key="2">
    <citation type="journal article" date="2021" name="Genomics">
        <title>High-quality reference genome for Clonorchis sinensis.</title>
        <authorList>
            <person name="Young N.D."/>
            <person name="Stroehlein A.J."/>
            <person name="Kinkar L."/>
            <person name="Wang T."/>
            <person name="Sohn W.M."/>
            <person name="Chang B.C.H."/>
            <person name="Kaur P."/>
            <person name="Weisz D."/>
            <person name="Dudchenko O."/>
            <person name="Aiden E.L."/>
            <person name="Korhonen P.K."/>
            <person name="Gasser R.B."/>
        </authorList>
    </citation>
    <scope>NUCLEOTIDE SEQUENCE [LARGE SCALE GENOMIC DNA]</scope>
    <source>
        <strain evidence="1">Cs-k2</strain>
    </source>
</reference>
<name>A0A3R7F753_CLOSI</name>
<accession>A0A3R7F753</accession>
<protein>
    <submittedName>
        <fullName evidence="1">Uncharacterized protein</fullName>
    </submittedName>
</protein>
<comment type="caution">
    <text evidence="1">The sequence shown here is derived from an EMBL/GenBank/DDBJ whole genome shotgun (WGS) entry which is preliminary data.</text>
</comment>
<sequence>MHHDLSLMRCFLWWYSRSSRKVLSFFSNEQFACGGFTTTSTGQHRVNERPKWLERELTDRKVRGSNPTSASRLPLSRLGQPGSIPALVQPSGGMAVRHRKGATAERLIYPDDNFSQRRICSNSYPRILEPTPPTLRRWWSLCDAVALRAILTRISVSYCLSLLKRYWTNDEHRITVTYTEMRSFVHKYLSFSRSKSSFAMLFFWMNIIIKDSNISVDTDASLPYHGCTRAGILPGRPHLDSRTIRVLNQSLWLRSLTARQRCWAGNASTLPFLRITSPHMFQPPTWRARRLCSSDLYPWTNLV</sequence>
<dbReference type="OrthoDB" id="10051416at2759"/>
<dbReference type="AlphaFoldDB" id="A0A3R7F753"/>
<dbReference type="InParanoid" id="A0A3R7F753"/>